<dbReference type="InterPro" id="IPR006638">
    <property type="entry name" value="Elp3/MiaA/NifB-like_rSAM"/>
</dbReference>
<name>A0A833JAH8_9BACT</name>
<comment type="caution">
    <text evidence="9">The sequence shown here is derived from an EMBL/GenBank/DDBJ whole genome shotgun (WGS) entry which is preliminary data.</text>
</comment>
<dbReference type="AlphaFoldDB" id="A0A833JAH8"/>
<dbReference type="Pfam" id="PF04055">
    <property type="entry name" value="Radical_SAM"/>
    <property type="match status" value="1"/>
</dbReference>
<dbReference type="InterPro" id="IPR051198">
    <property type="entry name" value="BchE-like"/>
</dbReference>
<dbReference type="PROSITE" id="PS51918">
    <property type="entry name" value="RADICAL_SAM"/>
    <property type="match status" value="1"/>
</dbReference>
<dbReference type="RefSeq" id="WP_152213818.1">
    <property type="nucleotide sequence ID" value="NZ_WFLN01000010.1"/>
</dbReference>
<keyword evidence="10" id="KW-1185">Reference proteome</keyword>
<dbReference type="Gene3D" id="3.80.30.20">
    <property type="entry name" value="tm_1862 like domain"/>
    <property type="match status" value="1"/>
</dbReference>
<dbReference type="InterPro" id="IPR034466">
    <property type="entry name" value="Methyltransferase_Class_B"/>
</dbReference>
<reference evidence="9 10" key="1">
    <citation type="submission" date="2019-10" db="EMBL/GenBank/DDBJ databases">
        <title>New genus of Silvanigrellaceae.</title>
        <authorList>
            <person name="Pitt A."/>
            <person name="Hahn M.W."/>
        </authorList>
    </citation>
    <scope>NUCLEOTIDE SEQUENCE [LARGE SCALE GENOMIC DNA]</scope>
    <source>
        <strain evidence="9 10">33A1-SZDP</strain>
    </source>
</reference>
<evidence type="ECO:0000313" key="10">
    <source>
        <dbReference type="Proteomes" id="UP000442694"/>
    </source>
</evidence>
<dbReference type="SUPFAM" id="SSF102114">
    <property type="entry name" value="Radical SAM enzymes"/>
    <property type="match status" value="1"/>
</dbReference>
<evidence type="ECO:0000259" key="8">
    <source>
        <dbReference type="PROSITE" id="PS51918"/>
    </source>
</evidence>
<evidence type="ECO:0000313" key="9">
    <source>
        <dbReference type="EMBL" id="KAB8027996.1"/>
    </source>
</evidence>
<dbReference type="SMART" id="SM00729">
    <property type="entry name" value="Elp3"/>
    <property type="match status" value="1"/>
</dbReference>
<evidence type="ECO:0000256" key="1">
    <source>
        <dbReference type="ARBA" id="ARBA00001966"/>
    </source>
</evidence>
<dbReference type="InterPro" id="IPR023404">
    <property type="entry name" value="rSAM_horseshoe"/>
</dbReference>
<keyword evidence="5" id="KW-0479">Metal-binding</keyword>
<dbReference type="SFLD" id="SFLDG01082">
    <property type="entry name" value="B12-binding_domain_containing"/>
    <property type="match status" value="1"/>
</dbReference>
<keyword evidence="3" id="KW-0808">Transferase</keyword>
<dbReference type="SFLD" id="SFLDS00029">
    <property type="entry name" value="Radical_SAM"/>
    <property type="match status" value="1"/>
</dbReference>
<dbReference type="Proteomes" id="UP000442694">
    <property type="component" value="Unassembled WGS sequence"/>
</dbReference>
<dbReference type="InterPro" id="IPR007197">
    <property type="entry name" value="rSAM"/>
</dbReference>
<proteinExistence type="predicted"/>
<feature type="domain" description="Radical SAM core" evidence="8">
    <location>
        <begin position="214"/>
        <end position="442"/>
    </location>
</feature>
<dbReference type="SFLD" id="SFLDG01123">
    <property type="entry name" value="methyltransferase_(Class_B)"/>
    <property type="match status" value="1"/>
</dbReference>
<evidence type="ECO:0000256" key="7">
    <source>
        <dbReference type="ARBA" id="ARBA00023014"/>
    </source>
</evidence>
<keyword evidence="2" id="KW-0489">Methyltransferase</keyword>
<dbReference type="CDD" id="cd01335">
    <property type="entry name" value="Radical_SAM"/>
    <property type="match status" value="1"/>
</dbReference>
<accession>A0A833JAH8</accession>
<dbReference type="EMBL" id="WFLN01000010">
    <property type="protein sequence ID" value="KAB8027996.1"/>
    <property type="molecule type" value="Genomic_DNA"/>
</dbReference>
<organism evidence="9 10">
    <name type="scientific">Fluviispira multicolorata</name>
    <dbReference type="NCBI Taxonomy" id="2654512"/>
    <lineage>
        <taxon>Bacteria</taxon>
        <taxon>Pseudomonadati</taxon>
        <taxon>Bdellovibrionota</taxon>
        <taxon>Oligoflexia</taxon>
        <taxon>Silvanigrellales</taxon>
        <taxon>Silvanigrellaceae</taxon>
        <taxon>Fluviispira</taxon>
    </lineage>
</organism>
<dbReference type="InterPro" id="IPR058240">
    <property type="entry name" value="rSAM_sf"/>
</dbReference>
<dbReference type="GO" id="GO:0051539">
    <property type="term" value="F:4 iron, 4 sulfur cluster binding"/>
    <property type="evidence" value="ECO:0007669"/>
    <property type="project" value="UniProtKB-KW"/>
</dbReference>
<gene>
    <name evidence="9" type="ORF">GCL57_13150</name>
</gene>
<evidence type="ECO:0000256" key="3">
    <source>
        <dbReference type="ARBA" id="ARBA00022679"/>
    </source>
</evidence>
<dbReference type="PANTHER" id="PTHR43409:SF7">
    <property type="entry name" value="BLL1977 PROTEIN"/>
    <property type="match status" value="1"/>
</dbReference>
<evidence type="ECO:0000256" key="2">
    <source>
        <dbReference type="ARBA" id="ARBA00022603"/>
    </source>
</evidence>
<sequence>MDAVLINPNLIFQRSDPFTTGIVYMPISLAYVAASLRHAGFQISVIDAFAEKPKQSLTFEKYTRMGLYVEEVFERIPKNTIFVFIYAINLSNHDSICDITKYIKTRKPEIIITVLENTQAVTAYQLEKIAHELYDIGVDFTISGEGDYRAVQFLKSIKNGRNENELAKIDGLGCRNFSSPPIGKIKNLDDLPFPAWDLFPLKNYWKMHFAHGPQTRKRYMPLLTSRGCPYSCAFCVVPATNNRKWRPRSPINIVTEIEYYIKQYQVKEFHIEDLDPTIDDKRIREFCQIIIQKKLSIAWKIVAGTKVETIKNEETVDLMAKAGCTYVSISPETGSPELLKTMLKPFDLDHAINMIKKMNQVNIKTQACFVLGFPGEKDSDRILTKKMIKNLTKSGIDEIALFIVTPVPGSRIYNKLSGYNTLSELNFSPTWRDDYKKLNKFRLHLYFCFILWKIIYHPKKILIQALNFFFRRFQTKMEMVPYRAIVLRLLWGR</sequence>
<evidence type="ECO:0000256" key="4">
    <source>
        <dbReference type="ARBA" id="ARBA00022691"/>
    </source>
</evidence>
<keyword evidence="4" id="KW-0949">S-adenosyl-L-methionine</keyword>
<evidence type="ECO:0000256" key="5">
    <source>
        <dbReference type="ARBA" id="ARBA00022723"/>
    </source>
</evidence>
<evidence type="ECO:0000256" key="6">
    <source>
        <dbReference type="ARBA" id="ARBA00023004"/>
    </source>
</evidence>
<dbReference type="PANTHER" id="PTHR43409">
    <property type="entry name" value="ANAEROBIC MAGNESIUM-PROTOPORPHYRIN IX MONOMETHYL ESTER CYCLASE-RELATED"/>
    <property type="match status" value="1"/>
</dbReference>
<comment type="cofactor">
    <cofactor evidence="1">
        <name>[4Fe-4S] cluster</name>
        <dbReference type="ChEBI" id="CHEBI:49883"/>
    </cofactor>
</comment>
<keyword evidence="6" id="KW-0408">Iron</keyword>
<dbReference type="GO" id="GO:0003824">
    <property type="term" value="F:catalytic activity"/>
    <property type="evidence" value="ECO:0007669"/>
    <property type="project" value="InterPro"/>
</dbReference>
<dbReference type="GO" id="GO:0046872">
    <property type="term" value="F:metal ion binding"/>
    <property type="evidence" value="ECO:0007669"/>
    <property type="project" value="UniProtKB-KW"/>
</dbReference>
<keyword evidence="7" id="KW-0411">Iron-sulfur</keyword>
<protein>
    <submittedName>
        <fullName evidence="9">Radical SAM protein</fullName>
    </submittedName>
</protein>